<reference evidence="1" key="2">
    <citation type="submission" date="2021-09" db="EMBL/GenBank/DDBJ databases">
        <authorList>
            <person name="Gilroy R."/>
        </authorList>
    </citation>
    <scope>NUCLEOTIDE SEQUENCE</scope>
    <source>
        <strain evidence="1">CHK174-6876</strain>
    </source>
</reference>
<gene>
    <name evidence="1" type="ORF">K8V00_02485</name>
</gene>
<reference evidence="1" key="1">
    <citation type="journal article" date="2021" name="PeerJ">
        <title>Extensive microbial diversity within the chicken gut microbiome revealed by metagenomics and culture.</title>
        <authorList>
            <person name="Gilroy R."/>
            <person name="Ravi A."/>
            <person name="Getino M."/>
            <person name="Pursley I."/>
            <person name="Horton D.L."/>
            <person name="Alikhan N.F."/>
            <person name="Baker D."/>
            <person name="Gharbi K."/>
            <person name="Hall N."/>
            <person name="Watson M."/>
            <person name="Adriaenssens E.M."/>
            <person name="Foster-Nyarko E."/>
            <person name="Jarju S."/>
            <person name="Secka A."/>
            <person name="Antonio M."/>
            <person name="Oren A."/>
            <person name="Chaudhuri R.R."/>
            <person name="La Ragione R."/>
            <person name="Hildebrand F."/>
            <person name="Pallen M.J."/>
        </authorList>
    </citation>
    <scope>NUCLEOTIDE SEQUENCE</scope>
    <source>
        <strain evidence="1">CHK174-6876</strain>
    </source>
</reference>
<dbReference type="InterPro" id="IPR021247">
    <property type="entry name" value="DUF2785"/>
</dbReference>
<evidence type="ECO:0000313" key="1">
    <source>
        <dbReference type="EMBL" id="HJE96464.1"/>
    </source>
</evidence>
<dbReference type="Proteomes" id="UP000707535">
    <property type="component" value="Unassembled WGS sequence"/>
</dbReference>
<dbReference type="EMBL" id="DYXG01000021">
    <property type="protein sequence ID" value="HJE96464.1"/>
    <property type="molecule type" value="Genomic_DNA"/>
</dbReference>
<dbReference type="Pfam" id="PF10978">
    <property type="entry name" value="DUF2785"/>
    <property type="match status" value="1"/>
</dbReference>
<organism evidence="1 2">
    <name type="scientific">Ligilactobacillus acidipiscis</name>
    <dbReference type="NCBI Taxonomy" id="89059"/>
    <lineage>
        <taxon>Bacteria</taxon>
        <taxon>Bacillati</taxon>
        <taxon>Bacillota</taxon>
        <taxon>Bacilli</taxon>
        <taxon>Lactobacillales</taxon>
        <taxon>Lactobacillaceae</taxon>
        <taxon>Ligilactobacillus</taxon>
    </lineage>
</organism>
<proteinExistence type="predicted"/>
<protein>
    <submittedName>
        <fullName evidence="1">DUF2785 domain-containing protein</fullName>
    </submittedName>
</protein>
<dbReference type="AlphaFoldDB" id="A0A921F6X3"/>
<evidence type="ECO:0000313" key="2">
    <source>
        <dbReference type="Proteomes" id="UP000707535"/>
    </source>
</evidence>
<sequence length="274" mass="32160">MQAELEKLNHLPVGSLSFNDQQITFMQNNVGNLDPYLRDDLIYSLFSRGFEENAFTQHQQKTIVDSFIQDKNLFKNIDSDNNDFIFLRSFSALLGAIILDKDNKTPFLTQEQRLTMFIWSIEYLKKETDYRGFVANKGWAHGIAHGSDFLGTTLQHKLATENITVDQALNIIPKIFQRINMPFLDEEEARLAYAFYLGLKSDNISVKSFNNFIISFDKQLWRNYTPTNLSSTYQLNTWLHLLEHWFFFITGKIDTKKILKQRINNYYNKMGFEL</sequence>
<comment type="caution">
    <text evidence="1">The sequence shown here is derived from an EMBL/GenBank/DDBJ whole genome shotgun (WGS) entry which is preliminary data.</text>
</comment>
<name>A0A921F6X3_9LACO</name>
<accession>A0A921F6X3</accession>